<dbReference type="Proteomes" id="UP000463470">
    <property type="component" value="Unassembled WGS sequence"/>
</dbReference>
<evidence type="ECO:0000313" key="2">
    <source>
        <dbReference type="Proteomes" id="UP000463470"/>
    </source>
</evidence>
<evidence type="ECO:0000313" key="1">
    <source>
        <dbReference type="EMBL" id="MZP29283.1"/>
    </source>
</evidence>
<gene>
    <name evidence="1" type="ORF">GTO91_06125</name>
</gene>
<organism evidence="1 2">
    <name type="scientific">Heliomicrobium undosum</name>
    <dbReference type="NCBI Taxonomy" id="121734"/>
    <lineage>
        <taxon>Bacteria</taxon>
        <taxon>Bacillati</taxon>
        <taxon>Bacillota</taxon>
        <taxon>Clostridia</taxon>
        <taxon>Eubacteriales</taxon>
        <taxon>Heliobacteriaceae</taxon>
        <taxon>Heliomicrobium</taxon>
    </lineage>
</organism>
<protein>
    <submittedName>
        <fullName evidence="1">Uncharacterized protein</fullName>
    </submittedName>
</protein>
<dbReference type="OrthoDB" id="2081280at2"/>
<dbReference type="EMBL" id="WXEY01000004">
    <property type="protein sequence ID" value="MZP29283.1"/>
    <property type="molecule type" value="Genomic_DNA"/>
</dbReference>
<comment type="caution">
    <text evidence="1">The sequence shown here is derived from an EMBL/GenBank/DDBJ whole genome shotgun (WGS) entry which is preliminary data.</text>
</comment>
<accession>A0A845KZP4</accession>
<dbReference type="RefSeq" id="WP_161256403.1">
    <property type="nucleotide sequence ID" value="NZ_WXEY01000004.1"/>
</dbReference>
<proteinExistence type="predicted"/>
<name>A0A845KZP4_9FIRM</name>
<keyword evidence="2" id="KW-1185">Reference proteome</keyword>
<sequence length="198" mass="22195">MEAKGRTGVIPARLQVLSGRYDAPEEPLVFSVFGEKRDPAVIRLPLAGDAGEASDGESGEPHIPTVTAEYRGSAWTFEREQVRVDLNIALSIVLRTKRGRYSLIPFHHRCCWERPWRDLLADREAVADPALWDGQARVGAIRCHVHGWQRREGNLEIRLSAVGPLNLKLYEWREVGLGASMVMAGVEKAHRKPDKAKK</sequence>
<reference evidence="1 2" key="1">
    <citation type="submission" date="2020-01" db="EMBL/GenBank/DDBJ databases">
        <title>Whole-genome sequence of Heliobacterium undosum DSM 13378.</title>
        <authorList>
            <person name="Kyndt J.A."/>
            <person name="Meyer T.E."/>
        </authorList>
    </citation>
    <scope>NUCLEOTIDE SEQUENCE [LARGE SCALE GENOMIC DNA]</scope>
    <source>
        <strain evidence="1 2">DSM 13378</strain>
    </source>
</reference>
<dbReference type="AlphaFoldDB" id="A0A845KZP4"/>